<dbReference type="HOGENOM" id="CLU_1966261_0_0_11"/>
<sequence length="127" mass="14678">MIRYWTNFAAKETKALIASDEDPTRLFAGKSMQYRKSKSLPKFTGEAMRTCARSSASSSTIRTRLTACSTSSFPMRGGHAVHSAVQRRLRHRIDHRPWYVPQQGFHGVRRWIRDTWRRCQCAVFEVG</sequence>
<name>C4FHE2_9BIFI</name>
<evidence type="ECO:0000313" key="2">
    <source>
        <dbReference type="Proteomes" id="UP000006408"/>
    </source>
</evidence>
<keyword evidence="2" id="KW-1185">Reference proteome</keyword>
<organism evidence="1 2">
    <name type="scientific">Bifidobacterium angulatum DSM 20098 = JCM 7096</name>
    <dbReference type="NCBI Taxonomy" id="518635"/>
    <lineage>
        <taxon>Bacteria</taxon>
        <taxon>Bacillati</taxon>
        <taxon>Actinomycetota</taxon>
        <taxon>Actinomycetes</taxon>
        <taxon>Bifidobacteriales</taxon>
        <taxon>Bifidobacteriaceae</taxon>
        <taxon>Bifidobacterium</taxon>
    </lineage>
</organism>
<accession>C4FHE2</accession>
<evidence type="ECO:0000313" key="1">
    <source>
        <dbReference type="EMBL" id="EEP20455.1"/>
    </source>
</evidence>
<comment type="caution">
    <text evidence="1">The sequence shown here is derived from an EMBL/GenBank/DDBJ whole genome shotgun (WGS) entry which is preliminary data.</text>
</comment>
<dbReference type="EMBL" id="ABYS02000013">
    <property type="protein sequence ID" value="EEP20455.1"/>
    <property type="molecule type" value="Genomic_DNA"/>
</dbReference>
<reference evidence="1" key="1">
    <citation type="submission" date="2009-04" db="EMBL/GenBank/DDBJ databases">
        <authorList>
            <person name="Weinstock G."/>
            <person name="Sodergren E."/>
            <person name="Clifton S."/>
            <person name="Fulton L."/>
            <person name="Fulton B."/>
            <person name="Courtney L."/>
            <person name="Fronick C."/>
            <person name="Harrison M."/>
            <person name="Strong C."/>
            <person name="Farmer C."/>
            <person name="Delahaunty K."/>
            <person name="Markovic C."/>
            <person name="Hall O."/>
            <person name="Minx P."/>
            <person name="Tomlinson C."/>
            <person name="Mitreva M."/>
            <person name="Nelson J."/>
            <person name="Hou S."/>
            <person name="Wollam A."/>
            <person name="Pepin K.H."/>
            <person name="Johnson M."/>
            <person name="Bhonagiri V."/>
            <person name="Nash W.E."/>
            <person name="Warren W."/>
            <person name="Chinwalla A."/>
            <person name="Mardis E.R."/>
            <person name="Wilson R.K."/>
        </authorList>
    </citation>
    <scope>NUCLEOTIDE SEQUENCE [LARGE SCALE GENOMIC DNA]</scope>
    <source>
        <strain evidence="1">DSM 20098</strain>
    </source>
</reference>
<gene>
    <name evidence="1" type="ORF">BIFANG_03778</name>
</gene>
<dbReference type="Proteomes" id="UP000006408">
    <property type="component" value="Unassembled WGS sequence"/>
</dbReference>
<dbReference type="AlphaFoldDB" id="C4FHE2"/>
<proteinExistence type="predicted"/>
<protein>
    <submittedName>
        <fullName evidence="1">Uncharacterized protein</fullName>
    </submittedName>
</protein>